<dbReference type="EMBL" id="BAABJQ010000006">
    <property type="protein sequence ID" value="GAA5184971.1"/>
    <property type="molecule type" value="Genomic_DNA"/>
</dbReference>
<evidence type="ECO:0000256" key="1">
    <source>
        <dbReference type="ARBA" id="ARBA00022679"/>
    </source>
</evidence>
<organism evidence="4 5">
    <name type="scientific">Rugosimonospora acidiphila</name>
    <dbReference type="NCBI Taxonomy" id="556531"/>
    <lineage>
        <taxon>Bacteria</taxon>
        <taxon>Bacillati</taxon>
        <taxon>Actinomycetota</taxon>
        <taxon>Actinomycetes</taxon>
        <taxon>Micromonosporales</taxon>
        <taxon>Micromonosporaceae</taxon>
        <taxon>Rugosimonospora</taxon>
    </lineage>
</organism>
<dbReference type="RefSeq" id="WP_345629528.1">
    <property type="nucleotide sequence ID" value="NZ_BAABJQ010000006.1"/>
</dbReference>
<dbReference type="CDD" id="cd04301">
    <property type="entry name" value="NAT_SF"/>
    <property type="match status" value="1"/>
</dbReference>
<gene>
    <name evidence="4" type="ORF">GCM10023322_27720</name>
</gene>
<evidence type="ECO:0000313" key="5">
    <source>
        <dbReference type="Proteomes" id="UP001501570"/>
    </source>
</evidence>
<name>A0ABP9RRH6_9ACTN</name>
<dbReference type="SUPFAM" id="SSF55729">
    <property type="entry name" value="Acyl-CoA N-acyltransferases (Nat)"/>
    <property type="match status" value="1"/>
</dbReference>
<feature type="domain" description="N-acetyltransferase" evidence="3">
    <location>
        <begin position="3"/>
        <end position="145"/>
    </location>
</feature>
<keyword evidence="5" id="KW-1185">Reference proteome</keyword>
<dbReference type="Pfam" id="PF00583">
    <property type="entry name" value="Acetyltransf_1"/>
    <property type="match status" value="1"/>
</dbReference>
<comment type="caution">
    <text evidence="4">The sequence shown here is derived from an EMBL/GenBank/DDBJ whole genome shotgun (WGS) entry which is preliminary data.</text>
</comment>
<dbReference type="InterPro" id="IPR050832">
    <property type="entry name" value="Bact_Acetyltransf"/>
</dbReference>
<dbReference type="PANTHER" id="PTHR43877">
    <property type="entry name" value="AMINOALKYLPHOSPHONATE N-ACETYLTRANSFERASE-RELATED-RELATED"/>
    <property type="match status" value="1"/>
</dbReference>
<dbReference type="InterPro" id="IPR016181">
    <property type="entry name" value="Acyl_CoA_acyltransferase"/>
</dbReference>
<reference evidence="5" key="1">
    <citation type="journal article" date="2019" name="Int. J. Syst. Evol. Microbiol.">
        <title>The Global Catalogue of Microorganisms (GCM) 10K type strain sequencing project: providing services to taxonomists for standard genome sequencing and annotation.</title>
        <authorList>
            <consortium name="The Broad Institute Genomics Platform"/>
            <consortium name="The Broad Institute Genome Sequencing Center for Infectious Disease"/>
            <person name="Wu L."/>
            <person name="Ma J."/>
        </authorList>
    </citation>
    <scope>NUCLEOTIDE SEQUENCE [LARGE SCALE GENOMIC DNA]</scope>
    <source>
        <strain evidence="5">JCM 18304</strain>
    </source>
</reference>
<evidence type="ECO:0000313" key="4">
    <source>
        <dbReference type="EMBL" id="GAA5184971.1"/>
    </source>
</evidence>
<evidence type="ECO:0000259" key="3">
    <source>
        <dbReference type="PROSITE" id="PS51186"/>
    </source>
</evidence>
<dbReference type="Gene3D" id="3.40.630.30">
    <property type="match status" value="1"/>
</dbReference>
<dbReference type="InterPro" id="IPR000182">
    <property type="entry name" value="GNAT_dom"/>
</dbReference>
<dbReference type="PROSITE" id="PS51186">
    <property type="entry name" value="GNAT"/>
    <property type="match status" value="1"/>
</dbReference>
<keyword evidence="1" id="KW-0808">Transferase</keyword>
<keyword evidence="2" id="KW-0012">Acyltransferase</keyword>
<proteinExistence type="predicted"/>
<accession>A0ABP9RRH6</accession>
<evidence type="ECO:0000256" key="2">
    <source>
        <dbReference type="ARBA" id="ARBA00023315"/>
    </source>
</evidence>
<sequence>MLIEPRESTDPIARQLILEQQAEVAVLQGAGHVEYRLRADIEFMLGLIDGHPVGCGALQPITAGIGEVRRVYVRPAYRGQGLSKLILAALEERAFERGYHTLRLEAGRMMNRAIGLYRAAGFAAIPAYGEYAGNPQSVCFEKSLVAALA</sequence>
<dbReference type="PANTHER" id="PTHR43877:SF2">
    <property type="entry name" value="AMINOALKYLPHOSPHONATE N-ACETYLTRANSFERASE-RELATED"/>
    <property type="match status" value="1"/>
</dbReference>
<protein>
    <submittedName>
        <fullName evidence="4">GNAT family N-acetyltransferase</fullName>
    </submittedName>
</protein>
<dbReference type="Proteomes" id="UP001501570">
    <property type="component" value="Unassembled WGS sequence"/>
</dbReference>